<keyword evidence="5" id="KW-1185">Reference proteome</keyword>
<gene>
    <name evidence="4" type="ORF">GRI39_13370</name>
</gene>
<dbReference type="RefSeq" id="WP_160740239.1">
    <property type="nucleotide sequence ID" value="NZ_WTYQ01000006.1"/>
</dbReference>
<evidence type="ECO:0008006" key="6">
    <source>
        <dbReference type="Google" id="ProtNLM"/>
    </source>
</evidence>
<dbReference type="InterPro" id="IPR001451">
    <property type="entry name" value="Hexapep"/>
</dbReference>
<comment type="caution">
    <text evidence="4">The sequence shown here is derived from an EMBL/GenBank/DDBJ whole genome shotgun (WGS) entry which is preliminary data.</text>
</comment>
<dbReference type="OrthoDB" id="9815592at2"/>
<dbReference type="PANTHER" id="PTHR42811">
    <property type="entry name" value="SERINE ACETYLTRANSFERASE"/>
    <property type="match status" value="1"/>
</dbReference>
<dbReference type="PIRSF" id="PIRSF000441">
    <property type="entry name" value="CysE"/>
    <property type="match status" value="1"/>
</dbReference>
<dbReference type="Pfam" id="PF00132">
    <property type="entry name" value="Hexapep"/>
    <property type="match status" value="1"/>
</dbReference>
<dbReference type="InterPro" id="IPR011004">
    <property type="entry name" value="Trimer_LpxA-like_sf"/>
</dbReference>
<dbReference type="Gene3D" id="2.160.10.10">
    <property type="entry name" value="Hexapeptide repeat proteins"/>
    <property type="match status" value="1"/>
</dbReference>
<organism evidence="4 5">
    <name type="scientific">Altericroceibacterium indicum</name>
    <dbReference type="NCBI Taxonomy" id="374177"/>
    <lineage>
        <taxon>Bacteria</taxon>
        <taxon>Pseudomonadati</taxon>
        <taxon>Pseudomonadota</taxon>
        <taxon>Alphaproteobacteria</taxon>
        <taxon>Sphingomonadales</taxon>
        <taxon>Erythrobacteraceae</taxon>
        <taxon>Altericroceibacterium</taxon>
    </lineage>
</organism>
<evidence type="ECO:0000313" key="5">
    <source>
        <dbReference type="Proteomes" id="UP000460561"/>
    </source>
</evidence>
<dbReference type="CDD" id="cd03354">
    <property type="entry name" value="LbH_SAT"/>
    <property type="match status" value="1"/>
</dbReference>
<dbReference type="AlphaFoldDB" id="A0A845AC97"/>
<dbReference type="GO" id="GO:0005737">
    <property type="term" value="C:cytoplasm"/>
    <property type="evidence" value="ECO:0007669"/>
    <property type="project" value="InterPro"/>
</dbReference>
<keyword evidence="2" id="KW-0808">Transferase</keyword>
<evidence type="ECO:0000256" key="2">
    <source>
        <dbReference type="ARBA" id="ARBA00022679"/>
    </source>
</evidence>
<reference evidence="4 5" key="1">
    <citation type="submission" date="2019-12" db="EMBL/GenBank/DDBJ databases">
        <title>Genomic-based taxomic classification of the family Erythrobacteraceae.</title>
        <authorList>
            <person name="Xu L."/>
        </authorList>
    </citation>
    <scope>NUCLEOTIDE SEQUENCE [LARGE SCALE GENOMIC DNA]</scope>
    <source>
        <strain evidence="4 5">DSM 18604</strain>
    </source>
</reference>
<sequence length="154" mass="16357">MSLLKKIFSVQMKASRLAYKTVSQKNTAAGRLKARYYGRKLAKEFGIYCARLAKIGTGLTLPHPIGIVIGDGVRIGKNVTIYQNVTLGLKNRDDLIYPTVHDDVVIYAGAVIVGPVTVGARSVIAANAVVTVDVPPDSVAAGVPAVILARKKIS</sequence>
<proteinExistence type="inferred from homology"/>
<evidence type="ECO:0000256" key="3">
    <source>
        <dbReference type="ARBA" id="ARBA00023315"/>
    </source>
</evidence>
<comment type="similarity">
    <text evidence="1">Belongs to the transferase hexapeptide repeat family.</text>
</comment>
<dbReference type="GO" id="GO:0009001">
    <property type="term" value="F:serine O-acetyltransferase activity"/>
    <property type="evidence" value="ECO:0007669"/>
    <property type="project" value="InterPro"/>
</dbReference>
<dbReference type="InterPro" id="IPR045304">
    <property type="entry name" value="LbH_SAT"/>
</dbReference>
<accession>A0A845AC97</accession>
<keyword evidence="3" id="KW-0012">Acyltransferase</keyword>
<protein>
    <recommendedName>
        <fullName evidence="6">Serine acetyltransferase</fullName>
    </recommendedName>
</protein>
<dbReference type="GO" id="GO:0006535">
    <property type="term" value="P:cysteine biosynthetic process from serine"/>
    <property type="evidence" value="ECO:0007669"/>
    <property type="project" value="InterPro"/>
</dbReference>
<evidence type="ECO:0000256" key="1">
    <source>
        <dbReference type="ARBA" id="ARBA00007274"/>
    </source>
</evidence>
<dbReference type="InterPro" id="IPR005881">
    <property type="entry name" value="Ser_O-AcTrfase"/>
</dbReference>
<dbReference type="Proteomes" id="UP000460561">
    <property type="component" value="Unassembled WGS sequence"/>
</dbReference>
<name>A0A845AC97_9SPHN</name>
<dbReference type="SUPFAM" id="SSF51161">
    <property type="entry name" value="Trimeric LpxA-like enzymes"/>
    <property type="match status" value="1"/>
</dbReference>
<evidence type="ECO:0000313" key="4">
    <source>
        <dbReference type="EMBL" id="MXP27019.1"/>
    </source>
</evidence>
<dbReference type="EMBL" id="WTYQ01000006">
    <property type="protein sequence ID" value="MXP27019.1"/>
    <property type="molecule type" value="Genomic_DNA"/>
</dbReference>